<proteinExistence type="predicted"/>
<protein>
    <submittedName>
        <fullName evidence="2">Uncharacterized protein</fullName>
    </submittedName>
</protein>
<feature type="compositionally biased region" description="Basic and acidic residues" evidence="1">
    <location>
        <begin position="53"/>
        <end position="62"/>
    </location>
</feature>
<feature type="region of interest" description="Disordered" evidence="1">
    <location>
        <begin position="38"/>
        <end position="62"/>
    </location>
</feature>
<reference evidence="2 3" key="1">
    <citation type="journal article" date="2024" name="G3 (Bethesda)">
        <title>Genome assembly of Hibiscus sabdariffa L. provides insights into metabolisms of medicinal natural products.</title>
        <authorList>
            <person name="Kim T."/>
        </authorList>
    </citation>
    <scope>NUCLEOTIDE SEQUENCE [LARGE SCALE GENOMIC DNA]</scope>
    <source>
        <strain evidence="2">TK-2024</strain>
        <tissue evidence="2">Old leaves</tissue>
    </source>
</reference>
<evidence type="ECO:0000313" key="3">
    <source>
        <dbReference type="Proteomes" id="UP001472677"/>
    </source>
</evidence>
<keyword evidence="3" id="KW-1185">Reference proteome</keyword>
<sequence length="177" mass="20310">MRPKEVCNYDQARESETQGCKIGELELMGGGLKETLQLAPENQGKPRGILEQSQEKEKDKESSFLVKNTSWAEVVQKGLKVEDVHLNWKQGPKDLIFPEEGRELHTLRTDEDERDMSFKPLHEITDSGSRKYMDLWAKAVDEKFNEGLSNAISDNRLFVLVTNIPVARFLQWGETFL</sequence>
<name>A0ABR2BE19_9ROSI</name>
<accession>A0ABR2BE19</accession>
<organism evidence="2 3">
    <name type="scientific">Hibiscus sabdariffa</name>
    <name type="common">roselle</name>
    <dbReference type="NCBI Taxonomy" id="183260"/>
    <lineage>
        <taxon>Eukaryota</taxon>
        <taxon>Viridiplantae</taxon>
        <taxon>Streptophyta</taxon>
        <taxon>Embryophyta</taxon>
        <taxon>Tracheophyta</taxon>
        <taxon>Spermatophyta</taxon>
        <taxon>Magnoliopsida</taxon>
        <taxon>eudicotyledons</taxon>
        <taxon>Gunneridae</taxon>
        <taxon>Pentapetalae</taxon>
        <taxon>rosids</taxon>
        <taxon>malvids</taxon>
        <taxon>Malvales</taxon>
        <taxon>Malvaceae</taxon>
        <taxon>Malvoideae</taxon>
        <taxon>Hibiscus</taxon>
    </lineage>
</organism>
<dbReference type="Proteomes" id="UP001472677">
    <property type="component" value="Unassembled WGS sequence"/>
</dbReference>
<evidence type="ECO:0000313" key="2">
    <source>
        <dbReference type="EMBL" id="KAK8504670.1"/>
    </source>
</evidence>
<gene>
    <name evidence="2" type="ORF">V6N12_046919</name>
</gene>
<dbReference type="EMBL" id="JBBPBM010000137">
    <property type="protein sequence ID" value="KAK8504670.1"/>
    <property type="molecule type" value="Genomic_DNA"/>
</dbReference>
<evidence type="ECO:0000256" key="1">
    <source>
        <dbReference type="SAM" id="MobiDB-lite"/>
    </source>
</evidence>
<comment type="caution">
    <text evidence="2">The sequence shown here is derived from an EMBL/GenBank/DDBJ whole genome shotgun (WGS) entry which is preliminary data.</text>
</comment>